<evidence type="ECO:0000256" key="4">
    <source>
        <dbReference type="ARBA" id="ARBA00022801"/>
    </source>
</evidence>
<gene>
    <name evidence="15" type="ORF">D0Z07_6399</name>
</gene>
<dbReference type="GO" id="GO:0030245">
    <property type="term" value="P:cellulose catabolic process"/>
    <property type="evidence" value="ECO:0007669"/>
    <property type="project" value="UniProtKB-KW"/>
</dbReference>
<dbReference type="PROSITE" id="PS51164">
    <property type="entry name" value="CBM1_2"/>
    <property type="match status" value="1"/>
</dbReference>
<reference evidence="15" key="1">
    <citation type="submission" date="2019-07" db="EMBL/GenBank/DDBJ databases">
        <title>Hyphodiscus hymeniophilus genome sequencing and assembly.</title>
        <authorList>
            <person name="Kramer G."/>
            <person name="Nodwell J."/>
        </authorList>
    </citation>
    <scope>NUCLEOTIDE SEQUENCE</scope>
    <source>
        <strain evidence="15">ATCC 34498</strain>
    </source>
</reference>
<protein>
    <recommendedName>
        <fullName evidence="11">Glucanase</fullName>
        <ecNumber evidence="11">3.2.1.-</ecNumber>
    </recommendedName>
</protein>
<evidence type="ECO:0000256" key="2">
    <source>
        <dbReference type="ARBA" id="ARBA00006044"/>
    </source>
</evidence>
<dbReference type="GO" id="GO:0030248">
    <property type="term" value="F:cellulose binding"/>
    <property type="evidence" value="ECO:0007669"/>
    <property type="project" value="InterPro"/>
</dbReference>
<evidence type="ECO:0000256" key="13">
    <source>
        <dbReference type="SAM" id="SignalP"/>
    </source>
</evidence>
<evidence type="ECO:0000259" key="14">
    <source>
        <dbReference type="PROSITE" id="PS51164"/>
    </source>
</evidence>
<dbReference type="PRINTS" id="PR00734">
    <property type="entry name" value="GLHYDRLASE7"/>
</dbReference>
<accession>A0A9P7AUK8</accession>
<dbReference type="Gene3D" id="2.70.100.10">
    <property type="entry name" value="Glycoside hydrolase, family 7, domain"/>
    <property type="match status" value="1"/>
</dbReference>
<keyword evidence="16" id="KW-1185">Reference proteome</keyword>
<dbReference type="GO" id="GO:0005576">
    <property type="term" value="C:extracellular region"/>
    <property type="evidence" value="ECO:0007669"/>
    <property type="project" value="InterPro"/>
</dbReference>
<dbReference type="InterPro" id="IPR000254">
    <property type="entry name" value="CBD"/>
</dbReference>
<dbReference type="OrthoDB" id="412382at2759"/>
<dbReference type="InterPro" id="IPR013320">
    <property type="entry name" value="ConA-like_dom_sf"/>
</dbReference>
<name>A0A9P7AUK8_9HELO</name>
<evidence type="ECO:0000256" key="1">
    <source>
        <dbReference type="ARBA" id="ARBA00000966"/>
    </source>
</evidence>
<dbReference type="EC" id="3.2.1.-" evidence="11"/>
<feature type="signal peptide" evidence="13">
    <location>
        <begin position="1"/>
        <end position="19"/>
    </location>
</feature>
<dbReference type="CDD" id="cd07999">
    <property type="entry name" value="GH7_CBH_EG"/>
    <property type="match status" value="1"/>
</dbReference>
<dbReference type="Proteomes" id="UP000785200">
    <property type="component" value="Unassembled WGS sequence"/>
</dbReference>
<organism evidence="15 16">
    <name type="scientific">Hyphodiscus hymeniophilus</name>
    <dbReference type="NCBI Taxonomy" id="353542"/>
    <lineage>
        <taxon>Eukaryota</taxon>
        <taxon>Fungi</taxon>
        <taxon>Dikarya</taxon>
        <taxon>Ascomycota</taxon>
        <taxon>Pezizomycotina</taxon>
        <taxon>Leotiomycetes</taxon>
        <taxon>Helotiales</taxon>
        <taxon>Hyphodiscaceae</taxon>
        <taxon>Hyphodiscus</taxon>
    </lineage>
</organism>
<dbReference type="InterPro" id="IPR001722">
    <property type="entry name" value="Glyco_hydro_7"/>
</dbReference>
<evidence type="ECO:0000313" key="15">
    <source>
        <dbReference type="EMBL" id="KAG0646844.1"/>
    </source>
</evidence>
<dbReference type="PANTHER" id="PTHR33753">
    <property type="entry name" value="1,4-BETA-D-GLUCAN CELLOBIOHYDROLASE B"/>
    <property type="match status" value="1"/>
</dbReference>
<dbReference type="AlphaFoldDB" id="A0A9P7AUK8"/>
<evidence type="ECO:0000256" key="8">
    <source>
        <dbReference type="ARBA" id="ARBA00023277"/>
    </source>
</evidence>
<feature type="chain" id="PRO_5040154080" description="Glucanase" evidence="13">
    <location>
        <begin position="20"/>
        <end position="493"/>
    </location>
</feature>
<keyword evidence="5 11" id="KW-0136">Cellulose degradation</keyword>
<evidence type="ECO:0000256" key="5">
    <source>
        <dbReference type="ARBA" id="ARBA00023001"/>
    </source>
</evidence>
<evidence type="ECO:0000256" key="11">
    <source>
        <dbReference type="RuleBase" id="RU361164"/>
    </source>
</evidence>
<dbReference type="Pfam" id="PF00840">
    <property type="entry name" value="Glyco_hydro_7"/>
    <property type="match status" value="1"/>
</dbReference>
<evidence type="ECO:0000256" key="3">
    <source>
        <dbReference type="ARBA" id="ARBA00022729"/>
    </source>
</evidence>
<keyword evidence="10 11" id="KW-0624">Polysaccharide degradation</keyword>
<dbReference type="InterPro" id="IPR035971">
    <property type="entry name" value="CBD_sf"/>
</dbReference>
<evidence type="ECO:0000256" key="6">
    <source>
        <dbReference type="ARBA" id="ARBA00023157"/>
    </source>
</evidence>
<comment type="catalytic activity">
    <reaction evidence="1">
        <text>Endohydrolysis of (1-&gt;4)-beta-D-glucosidic linkages in cellulose, lichenin and cereal beta-D-glucans.</text>
        <dbReference type="EC" id="3.2.1.4"/>
    </reaction>
</comment>
<keyword evidence="3 13" id="KW-0732">Signal</keyword>
<dbReference type="PANTHER" id="PTHR33753:SF1">
    <property type="entry name" value="ENDO-BETA-1,4-GLUCANASE CELB"/>
    <property type="match status" value="1"/>
</dbReference>
<sequence length="493" mass="51446">MAPKFAFIILAAVLPLVATQQIGTGTPEVNPSLPTWKCTTSGGCVQQDTSVVLDWGSHSIHEVNSSTSCTTGNGVNPTLCPNEATCSQNCVIEGVNYTSSGVTTSGDSMTLHQYVQNNGVTSNASPRVYLLGSNGDYEMLQLLGQELRFDVDVSTLVCGENGALYLSQMDASGGRTQYNPGGANYGSGYCDAQCPVQTWINGTLNTDSQGYCCNEMDIWEANANATALTPHPCENDTCDKSGCGFNPYAMGDQKYYGNGDTVNTLEPITVITQFYTSDNTTTGTLSEIRRLYIQNGQIIQNAVSSSGIDSITASWCSSSDSVAASLGGLTTMGEALGRGMVLVFSIWNDPGQFMSWLDSGSSGPCSSTAGNPANIESQTPGTHVTFSNIRWGDIGSTFSAGGGSGSSSSSSSSKATSTKTTTSSSRSVSTSHLTTTSSKSSTTISKSATSTTSSFGATQTHWGQCGGTGYTGPTVCASPYACKFSNQWYSQCL</sequence>
<keyword evidence="9 11" id="KW-0326">Glycosidase</keyword>
<evidence type="ECO:0000256" key="9">
    <source>
        <dbReference type="ARBA" id="ARBA00023295"/>
    </source>
</evidence>
<dbReference type="EMBL" id="VNKQ01000014">
    <property type="protein sequence ID" value="KAG0646844.1"/>
    <property type="molecule type" value="Genomic_DNA"/>
</dbReference>
<keyword evidence="8" id="KW-0119">Carbohydrate metabolism</keyword>
<feature type="compositionally biased region" description="Low complexity" evidence="12">
    <location>
        <begin position="406"/>
        <end position="456"/>
    </location>
</feature>
<feature type="region of interest" description="Disordered" evidence="12">
    <location>
        <begin position="400"/>
        <end position="456"/>
    </location>
</feature>
<feature type="domain" description="CBM1" evidence="14">
    <location>
        <begin position="457"/>
        <end position="493"/>
    </location>
</feature>
<dbReference type="SMART" id="SM00236">
    <property type="entry name" value="fCBD"/>
    <property type="match status" value="1"/>
</dbReference>
<keyword evidence="6" id="KW-1015">Disulfide bond</keyword>
<keyword evidence="7" id="KW-0325">Glycoprotein</keyword>
<dbReference type="SUPFAM" id="SSF49899">
    <property type="entry name" value="Concanavalin A-like lectins/glucanases"/>
    <property type="match status" value="1"/>
</dbReference>
<dbReference type="PROSITE" id="PS00562">
    <property type="entry name" value="CBM1_1"/>
    <property type="match status" value="1"/>
</dbReference>
<dbReference type="SUPFAM" id="SSF57180">
    <property type="entry name" value="Cellulose-binding domain"/>
    <property type="match status" value="1"/>
</dbReference>
<proteinExistence type="inferred from homology"/>
<dbReference type="Pfam" id="PF00734">
    <property type="entry name" value="CBM_1"/>
    <property type="match status" value="1"/>
</dbReference>
<dbReference type="GO" id="GO:0008810">
    <property type="term" value="F:cellulase activity"/>
    <property type="evidence" value="ECO:0007669"/>
    <property type="project" value="UniProtKB-EC"/>
</dbReference>
<comment type="similarity">
    <text evidence="2 11">Belongs to the glycosyl hydrolase 7 (cellulase C) family.</text>
</comment>
<comment type="caution">
    <text evidence="15">The sequence shown here is derived from an EMBL/GenBank/DDBJ whole genome shotgun (WGS) entry which is preliminary data.</text>
</comment>
<dbReference type="InterPro" id="IPR037019">
    <property type="entry name" value="Glyco_hydro_7_sf"/>
</dbReference>
<evidence type="ECO:0000256" key="12">
    <source>
        <dbReference type="SAM" id="MobiDB-lite"/>
    </source>
</evidence>
<evidence type="ECO:0000313" key="16">
    <source>
        <dbReference type="Proteomes" id="UP000785200"/>
    </source>
</evidence>
<keyword evidence="4 11" id="KW-0378">Hydrolase</keyword>
<evidence type="ECO:0000256" key="7">
    <source>
        <dbReference type="ARBA" id="ARBA00023180"/>
    </source>
</evidence>
<evidence type="ECO:0000256" key="10">
    <source>
        <dbReference type="ARBA" id="ARBA00023326"/>
    </source>
</evidence>